<evidence type="ECO:0000256" key="1">
    <source>
        <dbReference type="ARBA" id="ARBA00004651"/>
    </source>
</evidence>
<feature type="transmembrane region" description="Helical" evidence="5">
    <location>
        <begin position="46"/>
        <end position="67"/>
    </location>
</feature>
<feature type="transmembrane region" description="Helical" evidence="5">
    <location>
        <begin position="225"/>
        <end position="245"/>
    </location>
</feature>
<dbReference type="PANTHER" id="PTHR23531">
    <property type="entry name" value="QUINOLENE RESISTANCE PROTEIN NORA"/>
    <property type="match status" value="1"/>
</dbReference>
<evidence type="ECO:0000259" key="6">
    <source>
        <dbReference type="PROSITE" id="PS50850"/>
    </source>
</evidence>
<dbReference type="PRINTS" id="PR01035">
    <property type="entry name" value="TCRTETA"/>
</dbReference>
<organism evidence="7">
    <name type="scientific">Oscillatoriales cyanobacterium SpSt-418</name>
    <dbReference type="NCBI Taxonomy" id="2282169"/>
    <lineage>
        <taxon>Bacteria</taxon>
        <taxon>Bacillati</taxon>
        <taxon>Cyanobacteriota</taxon>
        <taxon>Cyanophyceae</taxon>
        <taxon>Oscillatoriophycideae</taxon>
        <taxon>Oscillatoriales</taxon>
    </lineage>
</organism>
<gene>
    <name evidence="7" type="ORF">ENR64_15310</name>
</gene>
<proteinExistence type="predicted"/>
<dbReference type="GO" id="GO:0005886">
    <property type="term" value="C:plasma membrane"/>
    <property type="evidence" value="ECO:0007669"/>
    <property type="project" value="UniProtKB-SubCell"/>
</dbReference>
<feature type="transmembrane region" description="Helical" evidence="5">
    <location>
        <begin position="104"/>
        <end position="126"/>
    </location>
</feature>
<sequence length="414" mass="43574">MKVFSTFSFATRRDLSILFVAGLLFWSSLASLLPTLSLYLENIGSTPHQVGIIMGSFAIGLLLFRPWLGSVADVRGRKLVLLIGLVVVAIAPIGYLFVSSMPLLIALRAFHGLSVAAFTTGYSALVADISPLQNRGEVIGYMSLVNPIGMAIGPALGGFLQAEVGYTVLFLTSAGIGAVGLVCASGLTANNPQAVAMAVHSVDRLVKPDSAWRVIGSPRLRVPTLVMLMVGLAFGTLSTFVPLFIKEAEVNLNAGLFYTAAAIASFTVRLLVGRASDQYGRGRFISLGLVFYAVSMLMLWQANSAVAFLWAGAIEGAGAGIFLPTMISLVADRSLPEERGRVFGLCMTGFDLGIAIAGPTLGFFAGSFGYRGLFGLAAGLVVLALVVFVGFCSKTLADSVRYSLGSGRDVYAVR</sequence>
<accession>A0A7C3PE81</accession>
<evidence type="ECO:0000313" key="7">
    <source>
        <dbReference type="EMBL" id="HFM99092.1"/>
    </source>
</evidence>
<name>A0A7C3PE81_9CYAN</name>
<feature type="transmembrane region" description="Helical" evidence="5">
    <location>
        <begin position="79"/>
        <end position="98"/>
    </location>
</feature>
<comment type="caution">
    <text evidence="7">The sequence shown here is derived from an EMBL/GenBank/DDBJ whole genome shotgun (WGS) entry which is preliminary data.</text>
</comment>
<comment type="subcellular location">
    <subcellularLocation>
        <location evidence="1">Cell membrane</location>
        <topology evidence="1">Multi-pass membrane protein</topology>
    </subcellularLocation>
</comment>
<dbReference type="PROSITE" id="PS50850">
    <property type="entry name" value="MFS"/>
    <property type="match status" value="1"/>
</dbReference>
<dbReference type="InterPro" id="IPR052714">
    <property type="entry name" value="MFS_Exporter"/>
</dbReference>
<dbReference type="InterPro" id="IPR011701">
    <property type="entry name" value="MFS"/>
</dbReference>
<dbReference type="AlphaFoldDB" id="A0A7C3PE81"/>
<dbReference type="GO" id="GO:0022857">
    <property type="term" value="F:transmembrane transporter activity"/>
    <property type="evidence" value="ECO:0007669"/>
    <property type="project" value="InterPro"/>
</dbReference>
<feature type="transmembrane region" description="Helical" evidence="5">
    <location>
        <begin position="251"/>
        <end position="272"/>
    </location>
</feature>
<dbReference type="InterPro" id="IPR036259">
    <property type="entry name" value="MFS_trans_sf"/>
</dbReference>
<dbReference type="Gene3D" id="1.20.1250.20">
    <property type="entry name" value="MFS general substrate transporter like domains"/>
    <property type="match status" value="2"/>
</dbReference>
<dbReference type="InterPro" id="IPR020846">
    <property type="entry name" value="MFS_dom"/>
</dbReference>
<feature type="domain" description="Major facilitator superfamily (MFS) profile" evidence="6">
    <location>
        <begin position="14"/>
        <end position="396"/>
    </location>
</feature>
<feature type="transmembrane region" description="Helical" evidence="5">
    <location>
        <begin position="342"/>
        <end position="366"/>
    </location>
</feature>
<keyword evidence="4 5" id="KW-0472">Membrane</keyword>
<dbReference type="Pfam" id="PF07690">
    <property type="entry name" value="MFS_1"/>
    <property type="match status" value="1"/>
</dbReference>
<feature type="transmembrane region" description="Helical" evidence="5">
    <location>
        <begin position="138"/>
        <end position="160"/>
    </location>
</feature>
<keyword evidence="2 5" id="KW-0812">Transmembrane</keyword>
<keyword evidence="3 5" id="KW-1133">Transmembrane helix</keyword>
<evidence type="ECO:0000256" key="4">
    <source>
        <dbReference type="ARBA" id="ARBA00023136"/>
    </source>
</evidence>
<feature type="transmembrane region" description="Helical" evidence="5">
    <location>
        <begin position="166"/>
        <end position="187"/>
    </location>
</feature>
<dbReference type="EMBL" id="DSRU01000225">
    <property type="protein sequence ID" value="HFM99092.1"/>
    <property type="molecule type" value="Genomic_DNA"/>
</dbReference>
<evidence type="ECO:0000256" key="2">
    <source>
        <dbReference type="ARBA" id="ARBA00022692"/>
    </source>
</evidence>
<protein>
    <submittedName>
        <fullName evidence="7">MFS transporter</fullName>
    </submittedName>
</protein>
<feature type="transmembrane region" description="Helical" evidence="5">
    <location>
        <begin position="372"/>
        <end position="392"/>
    </location>
</feature>
<feature type="transmembrane region" description="Helical" evidence="5">
    <location>
        <begin position="308"/>
        <end position="330"/>
    </location>
</feature>
<dbReference type="SUPFAM" id="SSF103473">
    <property type="entry name" value="MFS general substrate transporter"/>
    <property type="match status" value="1"/>
</dbReference>
<dbReference type="PANTHER" id="PTHR23531:SF1">
    <property type="entry name" value="QUINOLENE RESISTANCE PROTEIN NORA"/>
    <property type="match status" value="1"/>
</dbReference>
<evidence type="ECO:0000256" key="3">
    <source>
        <dbReference type="ARBA" id="ARBA00022989"/>
    </source>
</evidence>
<evidence type="ECO:0000256" key="5">
    <source>
        <dbReference type="SAM" id="Phobius"/>
    </source>
</evidence>
<dbReference type="CDD" id="cd17489">
    <property type="entry name" value="MFS_YfcJ_like"/>
    <property type="match status" value="1"/>
</dbReference>
<reference evidence="7" key="1">
    <citation type="journal article" date="2020" name="mSystems">
        <title>Genome- and Community-Level Interaction Insights into Carbon Utilization and Element Cycling Functions of Hydrothermarchaeota in Hydrothermal Sediment.</title>
        <authorList>
            <person name="Zhou Z."/>
            <person name="Liu Y."/>
            <person name="Xu W."/>
            <person name="Pan J."/>
            <person name="Luo Z.H."/>
            <person name="Li M."/>
        </authorList>
    </citation>
    <scope>NUCLEOTIDE SEQUENCE [LARGE SCALE GENOMIC DNA]</scope>
    <source>
        <strain evidence="7">SpSt-418</strain>
    </source>
</reference>
<dbReference type="InterPro" id="IPR001958">
    <property type="entry name" value="Tet-R_TetA/multi-R_MdtG-like"/>
</dbReference>
<feature type="transmembrane region" description="Helical" evidence="5">
    <location>
        <begin position="284"/>
        <end position="302"/>
    </location>
</feature>